<gene>
    <name evidence="2" type="primary">Acey_s0152.g2867</name>
    <name evidence="2" type="ORF">Y032_0152g2867</name>
</gene>
<keyword evidence="3" id="KW-1185">Reference proteome</keyword>
<dbReference type="EMBL" id="JARK01001488">
    <property type="protein sequence ID" value="EYB96219.1"/>
    <property type="molecule type" value="Genomic_DNA"/>
</dbReference>
<evidence type="ECO:0000313" key="2">
    <source>
        <dbReference type="EMBL" id="EYB96219.1"/>
    </source>
</evidence>
<proteinExistence type="predicted"/>
<evidence type="ECO:0000313" key="3">
    <source>
        <dbReference type="Proteomes" id="UP000024635"/>
    </source>
</evidence>
<protein>
    <submittedName>
        <fullName evidence="2">Uncharacterized protein</fullName>
    </submittedName>
</protein>
<dbReference type="Proteomes" id="UP000024635">
    <property type="component" value="Unassembled WGS sequence"/>
</dbReference>
<dbReference type="PANTHER" id="PTHR34492">
    <property type="entry name" value="GUSTATORY RECEPTOR FAMILY"/>
    <property type="match status" value="1"/>
</dbReference>
<dbReference type="PANTHER" id="PTHR34492:SF2">
    <property type="entry name" value="G PROTEIN-COUPLED RECEPTOR"/>
    <property type="match status" value="1"/>
</dbReference>
<feature type="transmembrane region" description="Helical" evidence="1">
    <location>
        <begin position="93"/>
        <end position="112"/>
    </location>
</feature>
<keyword evidence="1" id="KW-1133">Transmembrane helix</keyword>
<dbReference type="AlphaFoldDB" id="A0A016T0W9"/>
<reference evidence="3" key="1">
    <citation type="journal article" date="2015" name="Nat. Genet.">
        <title>The genome and transcriptome of the zoonotic hookworm Ancylostoma ceylanicum identify infection-specific gene families.</title>
        <authorList>
            <person name="Schwarz E.M."/>
            <person name="Hu Y."/>
            <person name="Antoshechkin I."/>
            <person name="Miller M.M."/>
            <person name="Sternberg P.W."/>
            <person name="Aroian R.V."/>
        </authorList>
    </citation>
    <scope>NUCLEOTIDE SEQUENCE</scope>
    <source>
        <strain evidence="3">HY135</strain>
    </source>
</reference>
<comment type="caution">
    <text evidence="2">The sequence shown here is derived from an EMBL/GenBank/DDBJ whole genome shotgun (WGS) entry which is preliminary data.</text>
</comment>
<sequence>MPTVEISHGRNVHKEAKISLDPESELEVFTRKVLYVVTIMRLNFIEPAHWSISKVVNAMVTTLVVLLACYSLIYTMHITFTMMHSPLVMSSKLLLIAWGIQSIVSLAFLVYWQLSGHMRSFQQNVVECQHGFGIRHGRNVLMSSS</sequence>
<name>A0A016T0W9_9BILA</name>
<keyword evidence="1" id="KW-0812">Transmembrane</keyword>
<evidence type="ECO:0000256" key="1">
    <source>
        <dbReference type="SAM" id="Phobius"/>
    </source>
</evidence>
<keyword evidence="1" id="KW-0472">Membrane</keyword>
<feature type="transmembrane region" description="Helical" evidence="1">
    <location>
        <begin position="55"/>
        <end position="73"/>
    </location>
</feature>
<accession>A0A016T0W9</accession>
<dbReference type="OrthoDB" id="5784962at2759"/>
<organism evidence="2 3">
    <name type="scientific">Ancylostoma ceylanicum</name>
    <dbReference type="NCBI Taxonomy" id="53326"/>
    <lineage>
        <taxon>Eukaryota</taxon>
        <taxon>Metazoa</taxon>
        <taxon>Ecdysozoa</taxon>
        <taxon>Nematoda</taxon>
        <taxon>Chromadorea</taxon>
        <taxon>Rhabditida</taxon>
        <taxon>Rhabditina</taxon>
        <taxon>Rhabditomorpha</taxon>
        <taxon>Strongyloidea</taxon>
        <taxon>Ancylostomatidae</taxon>
        <taxon>Ancylostomatinae</taxon>
        <taxon>Ancylostoma</taxon>
    </lineage>
</organism>